<evidence type="ECO:0000256" key="10">
    <source>
        <dbReference type="SAM" id="Phobius"/>
    </source>
</evidence>
<evidence type="ECO:0000256" key="9">
    <source>
        <dbReference type="SAM" id="MobiDB-lite"/>
    </source>
</evidence>
<keyword evidence="8 10" id="KW-0472">Membrane</keyword>
<feature type="transmembrane region" description="Helical" evidence="10">
    <location>
        <begin position="483"/>
        <end position="504"/>
    </location>
</feature>
<organism evidence="12 13">
    <name type="scientific">Artemia franciscana</name>
    <name type="common">Brine shrimp</name>
    <name type="synonym">Artemia sanfranciscana</name>
    <dbReference type="NCBI Taxonomy" id="6661"/>
    <lineage>
        <taxon>Eukaryota</taxon>
        <taxon>Metazoa</taxon>
        <taxon>Ecdysozoa</taxon>
        <taxon>Arthropoda</taxon>
        <taxon>Crustacea</taxon>
        <taxon>Branchiopoda</taxon>
        <taxon>Anostraca</taxon>
        <taxon>Artemiidae</taxon>
        <taxon>Artemia</taxon>
    </lineage>
</organism>
<evidence type="ECO:0000256" key="4">
    <source>
        <dbReference type="ARBA" id="ARBA00022692"/>
    </source>
</evidence>
<evidence type="ECO:0000313" key="12">
    <source>
        <dbReference type="EMBL" id="KAK2727579.1"/>
    </source>
</evidence>
<feature type="transmembrane region" description="Helical" evidence="10">
    <location>
        <begin position="452"/>
        <end position="471"/>
    </location>
</feature>
<feature type="compositionally biased region" description="Low complexity" evidence="9">
    <location>
        <begin position="394"/>
        <end position="411"/>
    </location>
</feature>
<feature type="transmembrane region" description="Helical" evidence="10">
    <location>
        <begin position="685"/>
        <end position="705"/>
    </location>
</feature>
<protein>
    <recommendedName>
        <fullName evidence="11">ABC transporter domain-containing protein</fullName>
    </recommendedName>
</protein>
<proteinExistence type="inferred from homology"/>
<evidence type="ECO:0000256" key="2">
    <source>
        <dbReference type="ARBA" id="ARBA00005814"/>
    </source>
</evidence>
<dbReference type="EMBL" id="JAVRJZ010000001">
    <property type="protein sequence ID" value="KAK2727579.1"/>
    <property type="molecule type" value="Genomic_DNA"/>
</dbReference>
<gene>
    <name evidence="12" type="ORF">QYM36_008159</name>
</gene>
<sequence>MIFSTDFLLVHGREPVLYPKERSVPRMEKRRCTTCPAASKYIVAFSNLSVSIAGKKLLSSVNGIAKPGQLLAIMGPSGSGKTTLLNALSGRTPLDNQSSLQIAGLPLDKRHRRRIGYVTQHDVFFADLTLRQTLKYTSELRLPDFFTDEERKLNVDRIVQVLELEKCLDTAMGGGMKRGLSGGERKRASIACELLTDPPVMLLDEPTSGLDSTAALGLIRCLKEYAKHEQKTVILSIHQPSSQIFHLFDKLLLLHGGQSVYFGPAKEIVEHFSLVGLPIQVHYNPADVIMDYLKGSSEASDRLLRYWKSSKGVGESKEKEFKFDSTDPAGIPLLSTQTSETWSFVPPLQTPEKPSLWCSDNSTCFCDNVQQNEINVLVESEALPIKCSEEGDSGRSSWSDSQSHGDNSSNCHSHSSLLTSYDNKWPTSFWTQFKVLTRRNFLEAKPRMLSKLNWIQTIGLGLMAGFLWLQLERKEETISDIQGWMFFSTTYWMLFALFGALASFPGEQEVVNKERISGAYRLSAYYSAKMVGELPLVMTMPALYYFISYPMMGFHNVSTFLLLLCYLLLNSIVAQSAGLFIGALCMDFQASTTVSALYTLAMQLFGGFLATKVPPWLQWARSLSMIHYAFQSMQMVEFSGGPLIRCASENSRFSSCNQKENGTIPYHLIIEASGNPILPLEVNTVILFLFLLIFRVLGYIVLRYYRTPR</sequence>
<dbReference type="GO" id="GO:0016887">
    <property type="term" value="F:ATP hydrolysis activity"/>
    <property type="evidence" value="ECO:0007669"/>
    <property type="project" value="InterPro"/>
</dbReference>
<dbReference type="Pfam" id="PF01061">
    <property type="entry name" value="ABC2_membrane"/>
    <property type="match status" value="1"/>
</dbReference>
<dbReference type="InterPro" id="IPR017871">
    <property type="entry name" value="ABC_transporter-like_CS"/>
</dbReference>
<evidence type="ECO:0000259" key="11">
    <source>
        <dbReference type="PROSITE" id="PS50893"/>
    </source>
</evidence>
<evidence type="ECO:0000256" key="3">
    <source>
        <dbReference type="ARBA" id="ARBA00022448"/>
    </source>
</evidence>
<dbReference type="GO" id="GO:0140359">
    <property type="term" value="F:ABC-type transporter activity"/>
    <property type="evidence" value="ECO:0007669"/>
    <property type="project" value="InterPro"/>
</dbReference>
<dbReference type="SUPFAM" id="SSF52540">
    <property type="entry name" value="P-loop containing nucleoside triphosphate hydrolases"/>
    <property type="match status" value="1"/>
</dbReference>
<evidence type="ECO:0000256" key="5">
    <source>
        <dbReference type="ARBA" id="ARBA00022741"/>
    </source>
</evidence>
<dbReference type="PROSITE" id="PS50893">
    <property type="entry name" value="ABC_TRANSPORTER_2"/>
    <property type="match status" value="1"/>
</dbReference>
<dbReference type="GO" id="GO:0005524">
    <property type="term" value="F:ATP binding"/>
    <property type="evidence" value="ECO:0007669"/>
    <property type="project" value="UniProtKB-KW"/>
</dbReference>
<name>A0AA88IFV5_ARTSF</name>
<dbReference type="Pfam" id="PF00005">
    <property type="entry name" value="ABC_tran"/>
    <property type="match status" value="1"/>
</dbReference>
<dbReference type="PANTHER" id="PTHR48041:SF63">
    <property type="entry name" value="EARLY GENE AT 23, ISOFORM C"/>
    <property type="match status" value="1"/>
</dbReference>
<keyword evidence="6" id="KW-0067">ATP-binding</keyword>
<dbReference type="InterPro" id="IPR050352">
    <property type="entry name" value="ABCG_transporters"/>
</dbReference>
<keyword evidence="4 10" id="KW-0812">Transmembrane</keyword>
<evidence type="ECO:0000256" key="1">
    <source>
        <dbReference type="ARBA" id="ARBA00004141"/>
    </source>
</evidence>
<comment type="caution">
    <text evidence="12">The sequence shown here is derived from an EMBL/GenBank/DDBJ whole genome shotgun (WGS) entry which is preliminary data.</text>
</comment>
<keyword evidence="5" id="KW-0547">Nucleotide-binding</keyword>
<dbReference type="PANTHER" id="PTHR48041">
    <property type="entry name" value="ABC TRANSPORTER G FAMILY MEMBER 28"/>
    <property type="match status" value="1"/>
</dbReference>
<dbReference type="SMART" id="SM00382">
    <property type="entry name" value="AAA"/>
    <property type="match status" value="1"/>
</dbReference>
<evidence type="ECO:0000256" key="8">
    <source>
        <dbReference type="ARBA" id="ARBA00023136"/>
    </source>
</evidence>
<dbReference type="Gene3D" id="3.40.50.300">
    <property type="entry name" value="P-loop containing nucleotide triphosphate hydrolases"/>
    <property type="match status" value="1"/>
</dbReference>
<dbReference type="InterPro" id="IPR013525">
    <property type="entry name" value="ABC2_TM"/>
</dbReference>
<dbReference type="InterPro" id="IPR027417">
    <property type="entry name" value="P-loop_NTPase"/>
</dbReference>
<comment type="similarity">
    <text evidence="2">Belongs to the ABC transporter superfamily. ABCG family. Eye pigment precursor importer (TC 3.A.1.204) subfamily.</text>
</comment>
<keyword evidence="7 10" id="KW-1133">Transmembrane helix</keyword>
<reference evidence="12" key="1">
    <citation type="submission" date="2023-07" db="EMBL/GenBank/DDBJ databases">
        <title>Chromosome-level genome assembly of Artemia franciscana.</title>
        <authorList>
            <person name="Jo E."/>
        </authorList>
    </citation>
    <scope>NUCLEOTIDE SEQUENCE</scope>
    <source>
        <tissue evidence="12">Whole body</tissue>
    </source>
</reference>
<comment type="subcellular location">
    <subcellularLocation>
        <location evidence="1">Membrane</location>
        <topology evidence="1">Multi-pass membrane protein</topology>
    </subcellularLocation>
</comment>
<dbReference type="GO" id="GO:0005886">
    <property type="term" value="C:plasma membrane"/>
    <property type="evidence" value="ECO:0007669"/>
    <property type="project" value="TreeGrafter"/>
</dbReference>
<dbReference type="FunFam" id="3.40.50.300:FF:001276">
    <property type="entry name" value="Uncharacterized protein, isoform A"/>
    <property type="match status" value="1"/>
</dbReference>
<feature type="domain" description="ABC transporter" evidence="11">
    <location>
        <begin position="43"/>
        <end position="281"/>
    </location>
</feature>
<feature type="transmembrane region" description="Helical" evidence="10">
    <location>
        <begin position="525"/>
        <end position="547"/>
    </location>
</feature>
<evidence type="ECO:0000313" key="13">
    <source>
        <dbReference type="Proteomes" id="UP001187531"/>
    </source>
</evidence>
<dbReference type="Pfam" id="PF19055">
    <property type="entry name" value="ABC2_membrane_7"/>
    <property type="match status" value="1"/>
</dbReference>
<evidence type="ECO:0000256" key="6">
    <source>
        <dbReference type="ARBA" id="ARBA00022840"/>
    </source>
</evidence>
<feature type="region of interest" description="Disordered" evidence="9">
    <location>
        <begin position="388"/>
        <end position="411"/>
    </location>
</feature>
<dbReference type="AlphaFoldDB" id="A0AA88IFV5"/>
<accession>A0AA88IFV5</accession>
<dbReference type="PROSITE" id="PS00211">
    <property type="entry name" value="ABC_TRANSPORTER_1"/>
    <property type="match status" value="1"/>
</dbReference>
<dbReference type="InterPro" id="IPR003593">
    <property type="entry name" value="AAA+_ATPase"/>
</dbReference>
<dbReference type="InterPro" id="IPR003439">
    <property type="entry name" value="ABC_transporter-like_ATP-bd"/>
</dbReference>
<keyword evidence="13" id="KW-1185">Reference proteome</keyword>
<dbReference type="Proteomes" id="UP001187531">
    <property type="component" value="Unassembled WGS sequence"/>
</dbReference>
<evidence type="ECO:0000256" key="7">
    <source>
        <dbReference type="ARBA" id="ARBA00022989"/>
    </source>
</evidence>
<keyword evidence="3" id="KW-0813">Transport</keyword>
<feature type="transmembrane region" description="Helical" evidence="10">
    <location>
        <begin position="559"/>
        <end position="584"/>
    </location>
</feature>
<dbReference type="CDD" id="cd03213">
    <property type="entry name" value="ABCG_EPDR"/>
    <property type="match status" value="1"/>
</dbReference>
<dbReference type="InterPro" id="IPR043926">
    <property type="entry name" value="ABCG_dom"/>
</dbReference>